<keyword evidence="3" id="KW-0238">DNA-binding</keyword>
<dbReference type="SMART" id="SM00433">
    <property type="entry name" value="TOP2c"/>
    <property type="match status" value="1"/>
</dbReference>
<dbReference type="EMBL" id="JARYMX010000003">
    <property type="protein sequence ID" value="KAJ9556427.1"/>
    <property type="molecule type" value="Genomic_DNA"/>
</dbReference>
<dbReference type="InterPro" id="IPR018522">
    <property type="entry name" value="TopoIIA_CS"/>
</dbReference>
<feature type="compositionally biased region" description="Polar residues" evidence="4">
    <location>
        <begin position="243"/>
        <end position="263"/>
    </location>
</feature>
<feature type="compositionally biased region" description="Low complexity" evidence="4">
    <location>
        <begin position="220"/>
        <end position="242"/>
    </location>
</feature>
<organism evidence="6 7">
    <name type="scientific">Centaurea solstitialis</name>
    <name type="common">yellow star-thistle</name>
    <dbReference type="NCBI Taxonomy" id="347529"/>
    <lineage>
        <taxon>Eukaryota</taxon>
        <taxon>Viridiplantae</taxon>
        <taxon>Streptophyta</taxon>
        <taxon>Embryophyta</taxon>
        <taxon>Tracheophyta</taxon>
        <taxon>Spermatophyta</taxon>
        <taxon>Magnoliopsida</taxon>
        <taxon>eudicotyledons</taxon>
        <taxon>Gunneridae</taxon>
        <taxon>Pentapetalae</taxon>
        <taxon>asterids</taxon>
        <taxon>campanulids</taxon>
        <taxon>Asterales</taxon>
        <taxon>Asteraceae</taxon>
        <taxon>Carduoideae</taxon>
        <taxon>Cardueae</taxon>
        <taxon>Centaureinae</taxon>
        <taxon>Centaurea</taxon>
    </lineage>
</organism>
<dbReference type="InterPro" id="IPR057670">
    <property type="entry name" value="SH3_retrovirus"/>
</dbReference>
<dbReference type="SUPFAM" id="SSF54211">
    <property type="entry name" value="Ribosomal protein S5 domain 2-like"/>
    <property type="match status" value="1"/>
</dbReference>
<dbReference type="InterPro" id="IPR013760">
    <property type="entry name" value="Topo_IIA-like_dom_sf"/>
</dbReference>
<dbReference type="InterPro" id="IPR043502">
    <property type="entry name" value="DNA/RNA_pol_sf"/>
</dbReference>
<dbReference type="InterPro" id="IPR014721">
    <property type="entry name" value="Ribsml_uS5_D2-typ_fold_subgr"/>
</dbReference>
<dbReference type="GO" id="GO:0015074">
    <property type="term" value="P:DNA integration"/>
    <property type="evidence" value="ECO:0007669"/>
    <property type="project" value="InterPro"/>
</dbReference>
<dbReference type="InterPro" id="IPR012337">
    <property type="entry name" value="RNaseH-like_sf"/>
</dbReference>
<dbReference type="GO" id="GO:0004190">
    <property type="term" value="F:aspartic-type endopeptidase activity"/>
    <property type="evidence" value="ECO:0007669"/>
    <property type="project" value="UniProtKB-KW"/>
</dbReference>
<dbReference type="GO" id="GO:0006265">
    <property type="term" value="P:DNA topological change"/>
    <property type="evidence" value="ECO:0007669"/>
    <property type="project" value="InterPro"/>
</dbReference>
<dbReference type="InterPro" id="IPR020568">
    <property type="entry name" value="Ribosomal_Su5_D2-typ_SF"/>
</dbReference>
<keyword evidence="7" id="KW-1185">Reference proteome</keyword>
<feature type="region of interest" description="Disordered" evidence="4">
    <location>
        <begin position="738"/>
        <end position="786"/>
    </location>
</feature>
<keyword evidence="2" id="KW-0378">Hydrolase</keyword>
<dbReference type="InterPro" id="IPR001154">
    <property type="entry name" value="TopoII_euk"/>
</dbReference>
<dbReference type="PANTHER" id="PTHR11439:SF450">
    <property type="entry name" value="REVERSE TRANSCRIPTASE TY1_COPIA-TYPE DOMAIN-CONTAINING PROTEIN"/>
    <property type="match status" value="1"/>
</dbReference>
<evidence type="ECO:0000313" key="7">
    <source>
        <dbReference type="Proteomes" id="UP001172457"/>
    </source>
</evidence>
<feature type="compositionally biased region" description="Low complexity" evidence="4">
    <location>
        <begin position="819"/>
        <end position="828"/>
    </location>
</feature>
<dbReference type="SUPFAM" id="SSF56672">
    <property type="entry name" value="DNA/RNA polymerases"/>
    <property type="match status" value="1"/>
</dbReference>
<comment type="cofactor">
    <cofactor evidence="1">
        <name>Ca(2+)</name>
        <dbReference type="ChEBI" id="CHEBI:29108"/>
    </cofactor>
</comment>
<feature type="compositionally biased region" description="Polar residues" evidence="4">
    <location>
        <begin position="775"/>
        <end position="786"/>
    </location>
</feature>
<evidence type="ECO:0000256" key="1">
    <source>
        <dbReference type="ARBA" id="ARBA00001913"/>
    </source>
</evidence>
<gene>
    <name evidence="6" type="ORF">OSB04_011041</name>
</gene>
<dbReference type="Pfam" id="PF07727">
    <property type="entry name" value="RVT_2"/>
    <property type="match status" value="1"/>
</dbReference>
<feature type="compositionally biased region" description="Pro residues" evidence="4">
    <location>
        <begin position="829"/>
        <end position="841"/>
    </location>
</feature>
<dbReference type="Pfam" id="PF14223">
    <property type="entry name" value="Retrotran_gag_2"/>
    <property type="match status" value="1"/>
</dbReference>
<dbReference type="InterPro" id="IPR001584">
    <property type="entry name" value="Integrase_cat-core"/>
</dbReference>
<dbReference type="GO" id="GO:0003918">
    <property type="term" value="F:DNA topoisomerase type II (double strand cut, ATP-hydrolyzing) activity"/>
    <property type="evidence" value="ECO:0007669"/>
    <property type="project" value="InterPro"/>
</dbReference>
<dbReference type="InterPro" id="IPR001241">
    <property type="entry name" value="Topo_IIA"/>
</dbReference>
<dbReference type="Pfam" id="PF00665">
    <property type="entry name" value="rve"/>
    <property type="match status" value="1"/>
</dbReference>
<evidence type="ECO:0000256" key="4">
    <source>
        <dbReference type="SAM" id="MobiDB-lite"/>
    </source>
</evidence>
<dbReference type="FunFam" id="3.40.50.670:FF:000001">
    <property type="entry name" value="DNA topoisomerase 2"/>
    <property type="match status" value="1"/>
</dbReference>
<dbReference type="InterPro" id="IPR013759">
    <property type="entry name" value="Topo_IIA_B_C"/>
</dbReference>
<dbReference type="Gene3D" id="3.30.420.10">
    <property type="entry name" value="Ribonuclease H-like superfamily/Ribonuclease H"/>
    <property type="match status" value="1"/>
</dbReference>
<keyword evidence="2" id="KW-0064">Aspartyl protease</keyword>
<feature type="region of interest" description="Disordered" evidence="4">
    <location>
        <begin position="220"/>
        <end position="263"/>
    </location>
</feature>
<evidence type="ECO:0000259" key="5">
    <source>
        <dbReference type="PROSITE" id="PS50994"/>
    </source>
</evidence>
<feature type="domain" description="Integrase catalytic" evidence="5">
    <location>
        <begin position="503"/>
        <end position="666"/>
    </location>
</feature>
<proteinExistence type="predicted"/>
<dbReference type="PROSITE" id="PS00177">
    <property type="entry name" value="TOPOISOMERASE_II"/>
    <property type="match status" value="1"/>
</dbReference>
<name>A0AA38WDC4_9ASTR</name>
<comment type="caution">
    <text evidence="6">The sequence shown here is derived from an EMBL/GenBank/DDBJ whole genome shotgun (WGS) entry which is preliminary data.</text>
</comment>
<dbReference type="SUPFAM" id="SSF53098">
    <property type="entry name" value="Ribonuclease H-like"/>
    <property type="match status" value="1"/>
</dbReference>
<dbReference type="Pfam" id="PF25597">
    <property type="entry name" value="SH3_retrovirus"/>
    <property type="match status" value="1"/>
</dbReference>
<dbReference type="PRINTS" id="PR01158">
    <property type="entry name" value="TOPISMRASEII"/>
</dbReference>
<feature type="region of interest" description="Disordered" evidence="4">
    <location>
        <begin position="798"/>
        <end position="873"/>
    </location>
</feature>
<reference evidence="6" key="1">
    <citation type="submission" date="2023-03" db="EMBL/GenBank/DDBJ databases">
        <title>Chromosome-scale reference genome and RAD-based genetic map of yellow starthistle (Centaurea solstitialis) reveal putative structural variation and QTLs associated with invader traits.</title>
        <authorList>
            <person name="Reatini B."/>
            <person name="Cang F.A."/>
            <person name="Jiang Q."/>
            <person name="Mckibben M.T.W."/>
            <person name="Barker M.S."/>
            <person name="Rieseberg L.H."/>
            <person name="Dlugosch K.M."/>
        </authorList>
    </citation>
    <scope>NUCLEOTIDE SEQUENCE</scope>
    <source>
        <strain evidence="6">CAN-66</strain>
        <tissue evidence="6">Leaf</tissue>
    </source>
</reference>
<feature type="region of interest" description="Disordered" evidence="4">
    <location>
        <begin position="1636"/>
        <end position="1658"/>
    </location>
</feature>
<dbReference type="Proteomes" id="UP001172457">
    <property type="component" value="Chromosome 3"/>
</dbReference>
<dbReference type="InterPro" id="IPR013103">
    <property type="entry name" value="RVT_2"/>
</dbReference>
<dbReference type="Gene3D" id="3.30.230.10">
    <property type="match status" value="1"/>
</dbReference>
<keyword evidence="2" id="KW-0645">Protease</keyword>
<dbReference type="Gene3D" id="3.40.50.670">
    <property type="match status" value="1"/>
</dbReference>
<dbReference type="GO" id="GO:0003677">
    <property type="term" value="F:DNA binding"/>
    <property type="evidence" value="ECO:0007669"/>
    <property type="project" value="UniProtKB-KW"/>
</dbReference>
<accession>A0AA38WDC4</accession>
<dbReference type="PANTHER" id="PTHR11439">
    <property type="entry name" value="GAG-POL-RELATED RETROTRANSPOSON"/>
    <property type="match status" value="1"/>
</dbReference>
<evidence type="ECO:0000256" key="2">
    <source>
        <dbReference type="ARBA" id="ARBA00022750"/>
    </source>
</evidence>
<dbReference type="PROSITE" id="PS50994">
    <property type="entry name" value="INTEGRASE"/>
    <property type="match status" value="1"/>
</dbReference>
<protein>
    <recommendedName>
        <fullName evidence="5">Integrase catalytic domain-containing protein</fullName>
    </recommendedName>
</protein>
<evidence type="ECO:0000256" key="3">
    <source>
        <dbReference type="ARBA" id="ARBA00023125"/>
    </source>
</evidence>
<feature type="compositionally biased region" description="Basic and acidic residues" evidence="4">
    <location>
        <begin position="1636"/>
        <end position="1645"/>
    </location>
</feature>
<dbReference type="InterPro" id="IPR054722">
    <property type="entry name" value="PolX-like_BBD"/>
</dbReference>
<sequence length="1671" mass="187735">MAQITTLIQLTASTHFPIKLTTTNFPVWRRQIQSTLVGLGLDDFITGKSNSPPKTITDKEIVKTNPDYTAWYRQDQVIFSAILGSCSDAIQPIIASASSAKEAWERLNTSYASSSRSRIISLKSKLAKNPKGNRSIAEFLNEMRSIADELALVQSPVHEEDLLVHILSQLGDEYTSIIAAIKVREHPISYPELFDKLVDFERSLKEAEFAAAPMVVTANYSQRQSNRTQNRSSNYTNRNSRSPSGYNNRGNRPSFTQQNPSAKTNRSSLFCQYCNIPGHETRECRKLARFLRDNNIPVSTSPVANATSSGTKTIFNQQPWLVDTGASHHLTSDRSTLHSVSEYGGPDEISLGDGTNLSISHTGHTHIHTSSRSLALPNTLCVPKLKNNLLSVAKLCRTNRVSVEFFPFYFLVKDLQTGAPLTRGENINDVYYLHPSTPQLNIATMTSPLHWHHKLGHPSARIFKQLSQILGLKFNSLSNFNFHCQSCAINKSHKLPFGPNSFTATKPLQLIYSDVWGPVQKSIDGYSYYVVFVDYYSKYVWLYPLKHKSDVSKIFPQFKLLVEKFFQTPIISIFSDNGGEYQGLASFLQSMGISHYTTPPHTPEQNGIAERRHRHIVETGLALLHFAGLPLRFWSHAFQTAVYLINRLPTPILDSKTPFHTLYGTNPNYSKLKTFGCLCYPWLRPYSTSKLDPRSQPCLFLGYSVAKSAYKCLHLSTQRLYHSRHVVFIEDQFPFKTSTQPPSNLPTATDFLQSPKSNHLSPSPPPTQESSTNSMQIPPTTHQSQPQLLQPILTATSPTATTHDTSCVEHPNHSFNAHPPISTSSSPSVPTPPPTPPPSPQITPSSSPLAIPTSTPPLPPRQRKPNPKYYNSTYVNHTTLHPLPIPLEPTTHNQASKDPLWRQAMDAEYNALIQNHTWDLVPSINHTPIGCKWIFRIKRNPDGSIAKYKARLVAKGFLQQYGKDYFDTFSPVTKPVTIRTVLSIALSREWPLRQLDINNAFLNGTLQEQVYMVQPPGYINPQFPNHICRLKKSLYGLKQAPRAWYLALTSFLLEFGFCKSLADASLFIYNREGVTCYFLVYVDDIVLTGNNPNFLNNFVTTLASRFSLKDLGQLSNFLGVEIIPTKDGLFLSQHSHIRDLLTRHGMDGAKVVNTPLSSSQVLTVNDDTPHVDPTPYRQLVGSLQYLAFTRPDISFAVNKLSQFMHSPTQTHWQALKRLLRYLKGTLHHGLFLNRKSPLALHAFSDSDWGGVTTAGRSTTAYILYLGSNIISWKSARQKSVSRSSTEAEYKALANAAAEIAWVQNLLSELGIEIKQPPQLYCDNTGATYVCANPIYHSRMKHIALDYHFVREKVAAGELKVLHVNSVDQLADVLTKPLSRAQFLSLRSKIGVSDGSSILRGQLQGRMMDNKSDLVNLTKVSFVNNIATIKGGDHVECIVDQIANHLVKVTMKEHPILKAHHVKNHLWRKTEVNKQGKLNIPKLEEDNYAATSESDKCTLILTEGDSAKAFTMCGLGYLRQNYYGIFRLLNVRVTSANRVWENDEIMEILNLQPGKTYNNVKSLRYRKVMLMLDQDPDESHMIGLLINFIHKCWPSLLRIPSFVVKFVAPIVKATNLKNPENVHNAIDLAFSGKRRNDRKESLKAHQDGNGSNGIDPKKKDIPIDELIYVTSR</sequence>
<dbReference type="CDD" id="cd09272">
    <property type="entry name" value="RNase_HI_RT_Ty1"/>
    <property type="match status" value="1"/>
</dbReference>
<dbReference type="GO" id="GO:0005524">
    <property type="term" value="F:ATP binding"/>
    <property type="evidence" value="ECO:0007669"/>
    <property type="project" value="InterPro"/>
</dbReference>
<evidence type="ECO:0000313" key="6">
    <source>
        <dbReference type="EMBL" id="KAJ9556427.1"/>
    </source>
</evidence>
<dbReference type="SUPFAM" id="SSF56719">
    <property type="entry name" value="Type II DNA topoisomerase"/>
    <property type="match status" value="1"/>
</dbReference>
<dbReference type="Pfam" id="PF22936">
    <property type="entry name" value="Pol_BBD"/>
    <property type="match status" value="1"/>
</dbReference>
<dbReference type="InterPro" id="IPR036397">
    <property type="entry name" value="RNaseH_sf"/>
</dbReference>
<feature type="compositionally biased region" description="Polar residues" evidence="4">
    <location>
        <begin position="738"/>
        <end position="760"/>
    </location>
</feature>